<dbReference type="Gene3D" id="1.20.1080.10">
    <property type="entry name" value="Glycerol uptake facilitator protein"/>
    <property type="match status" value="1"/>
</dbReference>
<feature type="transmembrane region" description="Helical" evidence="6">
    <location>
        <begin position="299"/>
        <end position="318"/>
    </location>
</feature>
<dbReference type="PANTHER" id="PTHR47002:SF2">
    <property type="entry name" value="AQUAPORIN AQPAE.A-LIKE"/>
    <property type="match status" value="1"/>
</dbReference>
<organism evidence="7 8">
    <name type="scientific">Monosporascus cannonballus</name>
    <dbReference type="NCBI Taxonomy" id="155416"/>
    <lineage>
        <taxon>Eukaryota</taxon>
        <taxon>Fungi</taxon>
        <taxon>Dikarya</taxon>
        <taxon>Ascomycota</taxon>
        <taxon>Pezizomycotina</taxon>
        <taxon>Sordariomycetes</taxon>
        <taxon>Xylariomycetidae</taxon>
        <taxon>Xylariales</taxon>
        <taxon>Xylariales incertae sedis</taxon>
        <taxon>Monosporascus</taxon>
    </lineage>
</organism>
<dbReference type="PANTHER" id="PTHR47002">
    <property type="entry name" value="AQUAPORIN-LIKE"/>
    <property type="match status" value="1"/>
</dbReference>
<feature type="transmembrane region" description="Helical" evidence="6">
    <location>
        <begin position="94"/>
        <end position="113"/>
    </location>
</feature>
<feature type="transmembrane region" description="Helical" evidence="6">
    <location>
        <begin position="217"/>
        <end position="240"/>
    </location>
</feature>
<sequence>MAETNDSQRPFGVATGNESFGEVNVQSLPLHKFWSANDAVDMSNSTITSAGHNLHGTAFHGSFAPIAQRRKVIHKKPWYRRKEYFTDGWLDAHIWRAGIIEGVGTFCLVYLLAQFGMSLMNYGTVQTGAYIGLFCWAMLAVLVYCLAPASGAHMNCMVTFTTVLCGLCPLSRGVIYMIFQLVGASLAGGVMVGSWGIERTLEYQGTGCFYDSSVLTTGQVLIMESAADFIILFLVFGVGLDPRQSHVFGPHLVPALVGLSFGVVAFVNSATAPGYGGANMNPAKCFGFAVATQDFSAQWIWWVAGLIGCLLQSILYNFNPPWVVPDENTPGGKPRAA</sequence>
<gene>
    <name evidence="7" type="ORF">DL762_006557</name>
</gene>
<feature type="transmembrane region" description="Helical" evidence="6">
    <location>
        <begin position="125"/>
        <end position="146"/>
    </location>
</feature>
<accession>A0ABY0H5Z1</accession>
<dbReference type="EMBL" id="QJNS01000213">
    <property type="protein sequence ID" value="RYO82534.1"/>
    <property type="molecule type" value="Genomic_DNA"/>
</dbReference>
<proteinExistence type="inferred from homology"/>
<evidence type="ECO:0000256" key="3">
    <source>
        <dbReference type="ARBA" id="ARBA00022989"/>
    </source>
</evidence>
<dbReference type="SUPFAM" id="SSF81338">
    <property type="entry name" value="Aquaporin-like"/>
    <property type="match status" value="1"/>
</dbReference>
<keyword evidence="4 6" id="KW-0472">Membrane</keyword>
<evidence type="ECO:0000256" key="6">
    <source>
        <dbReference type="SAM" id="Phobius"/>
    </source>
</evidence>
<evidence type="ECO:0000256" key="5">
    <source>
        <dbReference type="RuleBase" id="RU000477"/>
    </source>
</evidence>
<evidence type="ECO:0000313" key="7">
    <source>
        <dbReference type="EMBL" id="RYO82534.1"/>
    </source>
</evidence>
<dbReference type="PRINTS" id="PR00783">
    <property type="entry name" value="MINTRINSICP"/>
</dbReference>
<dbReference type="Proteomes" id="UP000294003">
    <property type="component" value="Unassembled WGS sequence"/>
</dbReference>
<evidence type="ECO:0000256" key="4">
    <source>
        <dbReference type="ARBA" id="ARBA00023136"/>
    </source>
</evidence>
<keyword evidence="3 6" id="KW-1133">Transmembrane helix</keyword>
<evidence type="ECO:0000256" key="2">
    <source>
        <dbReference type="ARBA" id="ARBA00022692"/>
    </source>
</evidence>
<keyword evidence="8" id="KW-1185">Reference proteome</keyword>
<evidence type="ECO:0008006" key="9">
    <source>
        <dbReference type="Google" id="ProtNLM"/>
    </source>
</evidence>
<feature type="transmembrane region" description="Helical" evidence="6">
    <location>
        <begin position="177"/>
        <end position="197"/>
    </location>
</feature>
<feature type="transmembrane region" description="Helical" evidence="6">
    <location>
        <begin position="252"/>
        <end position="272"/>
    </location>
</feature>
<protein>
    <recommendedName>
        <fullName evidence="9">Aquaporin</fullName>
    </recommendedName>
</protein>
<keyword evidence="5" id="KW-0813">Transport</keyword>
<dbReference type="InterPro" id="IPR000425">
    <property type="entry name" value="MIP"/>
</dbReference>
<name>A0ABY0H5Z1_9PEZI</name>
<comment type="subcellular location">
    <subcellularLocation>
        <location evidence="1">Membrane</location>
        <topology evidence="1">Multi-pass membrane protein</topology>
    </subcellularLocation>
</comment>
<dbReference type="InterPro" id="IPR023271">
    <property type="entry name" value="Aquaporin-like"/>
</dbReference>
<keyword evidence="2 5" id="KW-0812">Transmembrane</keyword>
<dbReference type="Pfam" id="PF00230">
    <property type="entry name" value="MIP"/>
    <property type="match status" value="1"/>
</dbReference>
<comment type="caution">
    <text evidence="7">The sequence shown here is derived from an EMBL/GenBank/DDBJ whole genome shotgun (WGS) entry which is preliminary data.</text>
</comment>
<evidence type="ECO:0000256" key="1">
    <source>
        <dbReference type="ARBA" id="ARBA00004141"/>
    </source>
</evidence>
<reference evidence="7 8" key="1">
    <citation type="submission" date="2018-06" db="EMBL/GenBank/DDBJ databases">
        <title>Complete Genomes of Monosporascus.</title>
        <authorList>
            <person name="Robinson A.J."/>
            <person name="Natvig D.O."/>
        </authorList>
    </citation>
    <scope>NUCLEOTIDE SEQUENCE [LARGE SCALE GENOMIC DNA]</scope>
    <source>
        <strain evidence="7 8">CBS 609.92</strain>
    </source>
</reference>
<evidence type="ECO:0000313" key="8">
    <source>
        <dbReference type="Proteomes" id="UP000294003"/>
    </source>
</evidence>
<comment type="similarity">
    <text evidence="5">Belongs to the MIP/aquaporin (TC 1.A.8) family.</text>
</comment>